<protein>
    <recommendedName>
        <fullName evidence="5">Carnosine N-methyltransferase</fullName>
        <ecNumber evidence="4">2.1.1.22</ecNumber>
    </recommendedName>
</protein>
<dbReference type="SMART" id="SM01296">
    <property type="entry name" value="N2227"/>
    <property type="match status" value="1"/>
</dbReference>
<dbReference type="GO" id="GO:0042803">
    <property type="term" value="F:protein homodimerization activity"/>
    <property type="evidence" value="ECO:0007669"/>
    <property type="project" value="Ensembl"/>
</dbReference>
<feature type="region of interest" description="Disordered" evidence="12">
    <location>
        <begin position="1"/>
        <end position="92"/>
    </location>
</feature>
<dbReference type="Gene3D" id="3.40.50.150">
    <property type="entry name" value="Vaccinia Virus protein VP39"/>
    <property type="match status" value="1"/>
</dbReference>
<dbReference type="AlphaFoldDB" id="A0A8C2T801"/>
<dbReference type="PANTHER" id="PTHR12303:SF6">
    <property type="entry name" value="CARNOSINE N-METHYLTRANSFERASE"/>
    <property type="match status" value="1"/>
</dbReference>
<proteinExistence type="inferred from homology"/>
<keyword evidence="9" id="KW-0949">S-adenosyl-L-methionine</keyword>
<dbReference type="Proteomes" id="UP000694412">
    <property type="component" value="Chromosome Z"/>
</dbReference>
<evidence type="ECO:0000256" key="6">
    <source>
        <dbReference type="ARBA" id="ARBA00022490"/>
    </source>
</evidence>
<dbReference type="RefSeq" id="XP_032297372.1">
    <property type="nucleotide sequence ID" value="XM_032441481.1"/>
</dbReference>
<evidence type="ECO:0000256" key="9">
    <source>
        <dbReference type="ARBA" id="ARBA00022691"/>
    </source>
</evidence>
<dbReference type="FunFam" id="3.40.50.150:FF:000094">
    <property type="entry name" value="Carnosine N-methyltransferase 1"/>
    <property type="match status" value="1"/>
</dbReference>
<dbReference type="EC" id="2.1.1.22" evidence="4"/>
<evidence type="ECO:0000256" key="5">
    <source>
        <dbReference type="ARBA" id="ARBA00015448"/>
    </source>
</evidence>
<evidence type="ECO:0000256" key="1">
    <source>
        <dbReference type="ARBA" id="ARBA00004123"/>
    </source>
</evidence>
<keyword evidence="8" id="KW-0808">Transferase</keyword>
<comment type="function">
    <text evidence="11">N-methyltransferase that catalyzes the formation of anserine (beta-alanyl-N(Pi)-methyl-L-histidine) from carnosine. Anserine, a methylated derivative of carnosine (beta-alanyl-L-histidine), is an abundant constituent of vertebrate skeletal muscles. Also methylates other L-histidine-containing di- and tripeptides such as Gly-Gly-His, Gly-His and homocarnosine (GABA-His).</text>
</comment>
<dbReference type="KEGG" id="cjo:107306190"/>
<comment type="similarity">
    <text evidence="3">Belongs to the carnosine N-methyltransferase family.</text>
</comment>
<keyword evidence="10" id="KW-0539">Nucleus</keyword>
<evidence type="ECO:0000256" key="4">
    <source>
        <dbReference type="ARBA" id="ARBA00012003"/>
    </source>
</evidence>
<reference evidence="13" key="3">
    <citation type="submission" date="2025-09" db="UniProtKB">
        <authorList>
            <consortium name="Ensembl"/>
        </authorList>
    </citation>
    <scope>IDENTIFICATION</scope>
</reference>
<sequence>MSAACAVSREAQPTLPPPPRGDRDPPAKAMRRAVRRGREEELDQEQERLPWPAESGSGDQEGEQEAWQSGERRRRQPQEPRALAAARVEEEAEEERMEREHFRRIINAFRYYGTNMHERVSRTERQFKSLPASQQSLLPQFLPHLDKIRKCIDHNQEILQTIVNDCVHMFENKEYGEDGRGKITPASTFDMDKLKSTLKQFVRDWSEEGKPERDSCYQPIISEIVKNFPKERWDFSKVNILVPGAGLGRLAWEIAMLGYACQGNEWSLFMLFSSNFVLNRCSEVNSCKLYPWIHQFSNNKRSADQIRPIYFPDVDPHSLPSGSNFSMTAGDFQEIYSECNTWDCIATCFFIDTAHNVIDYIDTIWKILKPGGIWINVGPLLYHFENLANELSIELSYEDIKNVILQYGFHIEVEKESVLSTYTVNELSMMKYYYECVLFVVRKPEEKCFE</sequence>
<accession>A0A8C2T801</accession>
<dbReference type="CTD" id="138199"/>
<organism evidence="13 14">
    <name type="scientific">Coturnix japonica</name>
    <name type="common">Japanese quail</name>
    <name type="synonym">Coturnix coturnix japonica</name>
    <dbReference type="NCBI Taxonomy" id="93934"/>
    <lineage>
        <taxon>Eukaryota</taxon>
        <taxon>Metazoa</taxon>
        <taxon>Chordata</taxon>
        <taxon>Craniata</taxon>
        <taxon>Vertebrata</taxon>
        <taxon>Euteleostomi</taxon>
        <taxon>Archelosauria</taxon>
        <taxon>Archosauria</taxon>
        <taxon>Dinosauria</taxon>
        <taxon>Saurischia</taxon>
        <taxon>Theropoda</taxon>
        <taxon>Coelurosauria</taxon>
        <taxon>Aves</taxon>
        <taxon>Neognathae</taxon>
        <taxon>Galloanserae</taxon>
        <taxon>Galliformes</taxon>
        <taxon>Phasianidae</taxon>
        <taxon>Perdicinae</taxon>
        <taxon>Coturnix</taxon>
    </lineage>
</organism>
<reference evidence="13" key="1">
    <citation type="submission" date="2015-11" db="EMBL/GenBank/DDBJ databases">
        <authorList>
            <consortium name="International Coturnix japonica Genome Analysis Consortium"/>
            <person name="Warren W."/>
            <person name="Burt D.W."/>
            <person name="Antin P.B."/>
            <person name="Lanford R."/>
            <person name="Gros J."/>
            <person name="Wilson R.K."/>
        </authorList>
    </citation>
    <scope>NUCLEOTIDE SEQUENCE [LARGE SCALE GENOMIC DNA]</scope>
</reference>
<dbReference type="GO" id="GO:0030735">
    <property type="term" value="F:carnosine N-methyltransferase activity"/>
    <property type="evidence" value="ECO:0007669"/>
    <property type="project" value="UniProtKB-EC"/>
</dbReference>
<dbReference type="GeneTree" id="ENSGT00390000005323"/>
<dbReference type="GeneID" id="107306190"/>
<dbReference type="GO" id="GO:0032259">
    <property type="term" value="P:methylation"/>
    <property type="evidence" value="ECO:0007669"/>
    <property type="project" value="UniProtKB-KW"/>
</dbReference>
<dbReference type="OrthoDB" id="978at2759"/>
<reference evidence="13" key="2">
    <citation type="submission" date="2025-08" db="UniProtKB">
        <authorList>
            <consortium name="Ensembl"/>
        </authorList>
    </citation>
    <scope>IDENTIFICATION</scope>
</reference>
<keyword evidence="7" id="KW-0489">Methyltransferase</keyword>
<evidence type="ECO:0000313" key="13">
    <source>
        <dbReference type="Ensembl" id="ENSCJPP00005008837.1"/>
    </source>
</evidence>
<dbReference type="GO" id="GO:0005634">
    <property type="term" value="C:nucleus"/>
    <property type="evidence" value="ECO:0007669"/>
    <property type="project" value="UniProtKB-SubCell"/>
</dbReference>
<dbReference type="SUPFAM" id="SSF53335">
    <property type="entry name" value="S-adenosyl-L-methionine-dependent methyltransferases"/>
    <property type="match status" value="1"/>
</dbReference>
<evidence type="ECO:0000313" key="14">
    <source>
        <dbReference type="Proteomes" id="UP000694412"/>
    </source>
</evidence>
<evidence type="ECO:0000256" key="8">
    <source>
        <dbReference type="ARBA" id="ARBA00022679"/>
    </source>
</evidence>
<dbReference type="Pfam" id="PF07942">
    <property type="entry name" value="CARME"/>
    <property type="match status" value="1"/>
</dbReference>
<evidence type="ECO:0000256" key="7">
    <source>
        <dbReference type="ARBA" id="ARBA00022603"/>
    </source>
</evidence>
<keyword evidence="6" id="KW-0963">Cytoplasm</keyword>
<evidence type="ECO:0000256" key="10">
    <source>
        <dbReference type="ARBA" id="ARBA00023242"/>
    </source>
</evidence>
<dbReference type="GO" id="GO:0035498">
    <property type="term" value="P:carnosine metabolic process"/>
    <property type="evidence" value="ECO:0007669"/>
    <property type="project" value="Ensembl"/>
</dbReference>
<evidence type="ECO:0000256" key="12">
    <source>
        <dbReference type="SAM" id="MobiDB-lite"/>
    </source>
</evidence>
<gene>
    <name evidence="13" type="primary">CARNMT1</name>
</gene>
<evidence type="ECO:0000256" key="3">
    <source>
        <dbReference type="ARBA" id="ARBA00010086"/>
    </source>
</evidence>
<name>A0A8C2T801_COTJA</name>
<dbReference type="InterPro" id="IPR012901">
    <property type="entry name" value="CARME"/>
</dbReference>
<dbReference type="GO" id="GO:0005829">
    <property type="term" value="C:cytosol"/>
    <property type="evidence" value="ECO:0007669"/>
    <property type="project" value="UniProtKB-SubCell"/>
</dbReference>
<comment type="subcellular location">
    <subcellularLocation>
        <location evidence="2">Cytoplasm</location>
        <location evidence="2">Cytosol</location>
    </subcellularLocation>
    <subcellularLocation>
        <location evidence="1">Nucleus</location>
    </subcellularLocation>
</comment>
<evidence type="ECO:0000256" key="2">
    <source>
        <dbReference type="ARBA" id="ARBA00004514"/>
    </source>
</evidence>
<dbReference type="Ensembl" id="ENSCJPT00005013313.1">
    <property type="protein sequence ID" value="ENSCJPP00005008837.1"/>
    <property type="gene ID" value="ENSCJPG00005007840.1"/>
</dbReference>
<keyword evidence="14" id="KW-1185">Reference proteome</keyword>
<dbReference type="InterPro" id="IPR029063">
    <property type="entry name" value="SAM-dependent_MTases_sf"/>
</dbReference>
<dbReference type="PANTHER" id="PTHR12303">
    <property type="entry name" value="CARNOSINE N-METHYLTRANSFERASE"/>
    <property type="match status" value="1"/>
</dbReference>
<evidence type="ECO:0000256" key="11">
    <source>
        <dbReference type="ARBA" id="ARBA00054322"/>
    </source>
</evidence>